<sequence length="202" mass="22957">MLRAKSGRRISTEQRRREILDAALACFLDHGVAGTTIEQIRIASKASHGSIYHLFRSKDEIALTLFVKGMHDYHRKILQALENESTAYGCIRAMITTHLQDVKDDPPLALYLTRLGMADDLGEISEQYRSLNDDYVQSVWPHFEPFVKQGEIVRHSPELYISLIVGPAIHLCRSWLRGRVDQDLLSATNTLVEAAWMSLQPK</sequence>
<name>A0A517X3M7_9PLAN</name>
<protein>
    <submittedName>
        <fullName evidence="4">HTH-type transcriptional repressor Bm3R1</fullName>
    </submittedName>
</protein>
<dbReference type="InterPro" id="IPR036271">
    <property type="entry name" value="Tet_transcr_reg_TetR-rel_C_sf"/>
</dbReference>
<dbReference type="InterPro" id="IPR001647">
    <property type="entry name" value="HTH_TetR"/>
</dbReference>
<keyword evidence="1 2" id="KW-0238">DNA-binding</keyword>
<dbReference type="EMBL" id="CP037422">
    <property type="protein sequence ID" value="QDU12116.1"/>
    <property type="molecule type" value="Genomic_DNA"/>
</dbReference>
<organism evidence="4 5">
    <name type="scientific">Gimesia aquarii</name>
    <dbReference type="NCBI Taxonomy" id="2527964"/>
    <lineage>
        <taxon>Bacteria</taxon>
        <taxon>Pseudomonadati</taxon>
        <taxon>Planctomycetota</taxon>
        <taxon>Planctomycetia</taxon>
        <taxon>Planctomycetales</taxon>
        <taxon>Planctomycetaceae</taxon>
        <taxon>Gimesia</taxon>
    </lineage>
</organism>
<dbReference type="RefSeq" id="WP_197993116.1">
    <property type="nucleotide sequence ID" value="NZ_CP037422.1"/>
</dbReference>
<feature type="domain" description="HTH tetR-type" evidence="3">
    <location>
        <begin position="13"/>
        <end position="73"/>
    </location>
</feature>
<dbReference type="AlphaFoldDB" id="A0A517X3M7"/>
<evidence type="ECO:0000313" key="5">
    <source>
        <dbReference type="Proteomes" id="UP000318384"/>
    </source>
</evidence>
<dbReference type="InterPro" id="IPR050624">
    <property type="entry name" value="HTH-type_Tx_Regulator"/>
</dbReference>
<dbReference type="SUPFAM" id="SSF46689">
    <property type="entry name" value="Homeodomain-like"/>
    <property type="match status" value="1"/>
</dbReference>
<dbReference type="InterPro" id="IPR009057">
    <property type="entry name" value="Homeodomain-like_sf"/>
</dbReference>
<dbReference type="Gene3D" id="1.10.357.10">
    <property type="entry name" value="Tetracycline Repressor, domain 2"/>
    <property type="match status" value="1"/>
</dbReference>
<dbReference type="SUPFAM" id="SSF48498">
    <property type="entry name" value="Tetracyclin repressor-like, C-terminal domain"/>
    <property type="match status" value="1"/>
</dbReference>
<reference evidence="4 5" key="1">
    <citation type="submission" date="2019-03" db="EMBL/GenBank/DDBJ databases">
        <title>Deep-cultivation of Planctomycetes and their phenomic and genomic characterization uncovers novel biology.</title>
        <authorList>
            <person name="Wiegand S."/>
            <person name="Jogler M."/>
            <person name="Boedeker C."/>
            <person name="Pinto D."/>
            <person name="Vollmers J."/>
            <person name="Rivas-Marin E."/>
            <person name="Kohn T."/>
            <person name="Peeters S.H."/>
            <person name="Heuer A."/>
            <person name="Rast P."/>
            <person name="Oberbeckmann S."/>
            <person name="Bunk B."/>
            <person name="Jeske O."/>
            <person name="Meyerdierks A."/>
            <person name="Storesund J.E."/>
            <person name="Kallscheuer N."/>
            <person name="Luecker S."/>
            <person name="Lage O.M."/>
            <person name="Pohl T."/>
            <person name="Merkel B.J."/>
            <person name="Hornburger P."/>
            <person name="Mueller R.-W."/>
            <person name="Bruemmer F."/>
            <person name="Labrenz M."/>
            <person name="Spormann A.M."/>
            <person name="Op den Camp H."/>
            <person name="Overmann J."/>
            <person name="Amann R."/>
            <person name="Jetten M.S.M."/>
            <person name="Mascher T."/>
            <person name="Medema M.H."/>
            <person name="Devos D.P."/>
            <person name="Kaster A.-K."/>
            <person name="Ovreas L."/>
            <person name="Rohde M."/>
            <person name="Galperin M.Y."/>
            <person name="Jogler C."/>
        </authorList>
    </citation>
    <scope>NUCLEOTIDE SEQUENCE [LARGE SCALE GENOMIC DNA]</scope>
    <source>
        <strain evidence="4 5">V202</strain>
    </source>
</reference>
<dbReference type="GO" id="GO:0003677">
    <property type="term" value="F:DNA binding"/>
    <property type="evidence" value="ECO:0007669"/>
    <property type="project" value="UniProtKB-UniRule"/>
</dbReference>
<evidence type="ECO:0000259" key="3">
    <source>
        <dbReference type="PROSITE" id="PS50977"/>
    </source>
</evidence>
<evidence type="ECO:0000256" key="1">
    <source>
        <dbReference type="ARBA" id="ARBA00023125"/>
    </source>
</evidence>
<proteinExistence type="predicted"/>
<dbReference type="Pfam" id="PF00440">
    <property type="entry name" value="TetR_N"/>
    <property type="match status" value="1"/>
</dbReference>
<dbReference type="PANTHER" id="PTHR43479:SF11">
    <property type="entry name" value="ACREF_ENVCD OPERON REPRESSOR-RELATED"/>
    <property type="match status" value="1"/>
</dbReference>
<gene>
    <name evidence="4" type="primary">bm3R1</name>
    <name evidence="4" type="ORF">V202x_55410</name>
</gene>
<dbReference type="PROSITE" id="PS50977">
    <property type="entry name" value="HTH_TETR_2"/>
    <property type="match status" value="1"/>
</dbReference>
<keyword evidence="5" id="KW-1185">Reference proteome</keyword>
<evidence type="ECO:0000256" key="2">
    <source>
        <dbReference type="PROSITE-ProRule" id="PRU00335"/>
    </source>
</evidence>
<feature type="DNA-binding region" description="H-T-H motif" evidence="2">
    <location>
        <begin position="36"/>
        <end position="55"/>
    </location>
</feature>
<evidence type="ECO:0000313" key="4">
    <source>
        <dbReference type="EMBL" id="QDU12116.1"/>
    </source>
</evidence>
<dbReference type="Proteomes" id="UP000318384">
    <property type="component" value="Chromosome"/>
</dbReference>
<dbReference type="PANTHER" id="PTHR43479">
    <property type="entry name" value="ACREF/ENVCD OPERON REPRESSOR-RELATED"/>
    <property type="match status" value="1"/>
</dbReference>
<accession>A0A517X3M7</accession>